<evidence type="ECO:0000256" key="1">
    <source>
        <dbReference type="SAM" id="MobiDB-lite"/>
    </source>
</evidence>
<evidence type="ECO:0000313" key="2">
    <source>
        <dbReference type="EMBL" id="AZV02101.1"/>
    </source>
</evidence>
<gene>
    <name evidence="2" type="ORF">Arno162_61</name>
</gene>
<name>A0A678ZJM3_9CAUD</name>
<reference evidence="2 3" key="1">
    <citation type="submission" date="2018-12" db="EMBL/GenBank/DDBJ databases">
        <authorList>
            <person name="Shneider M.M."/>
            <person name="Kabilov M.R."/>
            <person name="Miroshnikov K.A."/>
        </authorList>
    </citation>
    <scope>NUCLEOTIDE SEQUENCE [LARGE SCALE GENOMIC DNA]</scope>
</reference>
<sequence length="49" mass="5329">MDDLELLDSMDFEQAEQDAAKRVAQIDEQNTLPPSEDGDDECAGGACKI</sequence>
<dbReference type="Proteomes" id="UP000430872">
    <property type="component" value="Segment"/>
</dbReference>
<proteinExistence type="predicted"/>
<protein>
    <submittedName>
        <fullName evidence="2">Uncharacterized protein</fullName>
    </submittedName>
</protein>
<feature type="region of interest" description="Disordered" evidence="1">
    <location>
        <begin position="27"/>
        <end position="49"/>
    </location>
</feature>
<keyword evidence="3" id="KW-1185">Reference proteome</keyword>
<organism evidence="2 3">
    <name type="scientific">Pectobacterium phage Arno162</name>
    <dbReference type="NCBI Taxonomy" id="2500577"/>
    <lineage>
        <taxon>Viruses</taxon>
        <taxon>Duplodnaviria</taxon>
        <taxon>Heunggongvirae</taxon>
        <taxon>Uroviricota</taxon>
        <taxon>Caudoviricetes</taxon>
        <taxon>Andersonviridae</taxon>
        <taxon>Andersonviridae incertae sedis</taxon>
        <taxon>Arnovirus</taxon>
        <taxon>Arnovirus arno162</taxon>
    </lineage>
</organism>
<accession>A0A678ZJM3</accession>
<dbReference type="EMBL" id="MK290737">
    <property type="protein sequence ID" value="AZV02101.1"/>
    <property type="molecule type" value="Genomic_DNA"/>
</dbReference>
<evidence type="ECO:0000313" key="3">
    <source>
        <dbReference type="Proteomes" id="UP000430872"/>
    </source>
</evidence>